<dbReference type="AlphaFoldDB" id="A0A8H5CTS2"/>
<dbReference type="InterPro" id="IPR049492">
    <property type="entry name" value="BD-FAE-like_dom"/>
</dbReference>
<keyword evidence="1" id="KW-0378">Hydrolase</keyword>
<dbReference type="GO" id="GO:0016787">
    <property type="term" value="F:hydrolase activity"/>
    <property type="evidence" value="ECO:0007669"/>
    <property type="project" value="UniProtKB-KW"/>
</dbReference>
<dbReference type="InterPro" id="IPR050300">
    <property type="entry name" value="GDXG_lipolytic_enzyme"/>
</dbReference>
<organism evidence="3 4">
    <name type="scientific">Tetrapyrgos nigripes</name>
    <dbReference type="NCBI Taxonomy" id="182062"/>
    <lineage>
        <taxon>Eukaryota</taxon>
        <taxon>Fungi</taxon>
        <taxon>Dikarya</taxon>
        <taxon>Basidiomycota</taxon>
        <taxon>Agaricomycotina</taxon>
        <taxon>Agaricomycetes</taxon>
        <taxon>Agaricomycetidae</taxon>
        <taxon>Agaricales</taxon>
        <taxon>Marasmiineae</taxon>
        <taxon>Marasmiaceae</taxon>
        <taxon>Tetrapyrgos</taxon>
    </lineage>
</organism>
<dbReference type="SUPFAM" id="SSF53474">
    <property type="entry name" value="alpha/beta-Hydrolases"/>
    <property type="match status" value="1"/>
</dbReference>
<protein>
    <recommendedName>
        <fullName evidence="2">BD-FAE-like domain-containing protein</fullName>
    </recommendedName>
</protein>
<gene>
    <name evidence="3" type="ORF">D9758_011046</name>
</gene>
<comment type="caution">
    <text evidence="3">The sequence shown here is derived from an EMBL/GenBank/DDBJ whole genome shotgun (WGS) entry which is preliminary data.</text>
</comment>
<sequence length="307" mass="34444">MDKVAELKSKEILEVVFPTIGFFLPLLEAKREEITSTPKKTFSFGPNERHKLDIYYPTEVPSSGKTSVLFFIYGGGWRNGGRTLPPPADLGYGNLATYFSKKGFVTIIPDYRLIPEASFPQPMEDVRDAITYVLENDHVLRNGTVTDPDTDGIFLMGHSAGGVNVATLFEKPGFTDPKVLSKFKAAVLIAPVYNSRPDALIVDPDTAEKFYGGYDGFEKNNPYTWLKEASPETLKMWPKILLVESENDPDSFIAVRKEWQELLDEKTASKHEVVIAKGHNHISITWALLTGQGEEWAEKVVEWLKNL</sequence>
<keyword evidence="4" id="KW-1185">Reference proteome</keyword>
<dbReference type="Proteomes" id="UP000559256">
    <property type="component" value="Unassembled WGS sequence"/>
</dbReference>
<evidence type="ECO:0000259" key="2">
    <source>
        <dbReference type="Pfam" id="PF20434"/>
    </source>
</evidence>
<dbReference type="Pfam" id="PF20434">
    <property type="entry name" value="BD-FAE"/>
    <property type="match status" value="1"/>
</dbReference>
<evidence type="ECO:0000313" key="4">
    <source>
        <dbReference type="Proteomes" id="UP000559256"/>
    </source>
</evidence>
<evidence type="ECO:0000256" key="1">
    <source>
        <dbReference type="ARBA" id="ARBA00022801"/>
    </source>
</evidence>
<dbReference type="PANTHER" id="PTHR48081">
    <property type="entry name" value="AB HYDROLASE SUPERFAMILY PROTEIN C4A8.06C"/>
    <property type="match status" value="1"/>
</dbReference>
<accession>A0A8H5CTS2</accession>
<proteinExistence type="predicted"/>
<dbReference type="InterPro" id="IPR029058">
    <property type="entry name" value="AB_hydrolase_fold"/>
</dbReference>
<evidence type="ECO:0000313" key="3">
    <source>
        <dbReference type="EMBL" id="KAF5347214.1"/>
    </source>
</evidence>
<feature type="domain" description="BD-FAE-like" evidence="2">
    <location>
        <begin position="52"/>
        <end position="162"/>
    </location>
</feature>
<reference evidence="3 4" key="1">
    <citation type="journal article" date="2020" name="ISME J.">
        <title>Uncovering the hidden diversity of litter-decomposition mechanisms in mushroom-forming fungi.</title>
        <authorList>
            <person name="Floudas D."/>
            <person name="Bentzer J."/>
            <person name="Ahren D."/>
            <person name="Johansson T."/>
            <person name="Persson P."/>
            <person name="Tunlid A."/>
        </authorList>
    </citation>
    <scope>NUCLEOTIDE SEQUENCE [LARGE SCALE GENOMIC DNA]</scope>
    <source>
        <strain evidence="3 4">CBS 291.85</strain>
    </source>
</reference>
<dbReference type="EMBL" id="JAACJM010000096">
    <property type="protein sequence ID" value="KAF5347214.1"/>
    <property type="molecule type" value="Genomic_DNA"/>
</dbReference>
<dbReference type="OrthoDB" id="433474at2759"/>
<dbReference type="Gene3D" id="3.40.50.1820">
    <property type="entry name" value="alpha/beta hydrolase"/>
    <property type="match status" value="1"/>
</dbReference>
<name>A0A8H5CTS2_9AGAR</name>